<dbReference type="PANTHER" id="PTHR32039:SF7">
    <property type="entry name" value="COMPETENCE PROTEIN COMM"/>
    <property type="match status" value="1"/>
</dbReference>
<evidence type="ECO:0000259" key="2">
    <source>
        <dbReference type="SMART" id="SM00382"/>
    </source>
</evidence>
<dbReference type="InterPro" id="IPR020568">
    <property type="entry name" value="Ribosomal_Su5_D2-typ_SF"/>
</dbReference>
<dbReference type="InterPro" id="IPR000523">
    <property type="entry name" value="Mg_chelatse_chII-like_cat_dom"/>
</dbReference>
<name>A0A518K5T9_9BACT</name>
<dbReference type="SUPFAM" id="SSF54211">
    <property type="entry name" value="Ribosomal protein S5 domain 2-like"/>
    <property type="match status" value="1"/>
</dbReference>
<keyword evidence="4" id="KW-1185">Reference proteome</keyword>
<organism evidence="3 4">
    <name type="scientific">Botrimarina mediterranea</name>
    <dbReference type="NCBI Taxonomy" id="2528022"/>
    <lineage>
        <taxon>Bacteria</taxon>
        <taxon>Pseudomonadati</taxon>
        <taxon>Planctomycetota</taxon>
        <taxon>Planctomycetia</taxon>
        <taxon>Pirellulales</taxon>
        <taxon>Lacipirellulaceae</taxon>
        <taxon>Botrimarina</taxon>
    </lineage>
</organism>
<dbReference type="Proteomes" id="UP000316426">
    <property type="component" value="Chromosome"/>
</dbReference>
<evidence type="ECO:0000313" key="4">
    <source>
        <dbReference type="Proteomes" id="UP000316426"/>
    </source>
</evidence>
<dbReference type="PANTHER" id="PTHR32039">
    <property type="entry name" value="MAGNESIUM-CHELATASE SUBUNIT CHLI"/>
    <property type="match status" value="1"/>
</dbReference>
<dbReference type="AlphaFoldDB" id="A0A518K5T9"/>
<sequence>MLAKLLTYSLLGIDAVPVEAEVDVSPGAMPKTLLVGLPEAAVREATHRSERAIVNSGFIRPQDRIVINLAPAELPKQAASFDLPIALGVLAGSGQLSAKLGRRDDSSLDAASERFRRYAVVGELALDGTTRPVKGALSMAMAAAAQPGVVGLVLPRENAREAAVVEGVDVIPVDSLAQAAGFFAGQLDIDPQPCLVADLVADGQAYEIDFADVRGQEMAKRAMMIAAAGSHNLLMVGPPGSGKTMLAKRAPTILPDLSTDESVETTRVYSAMGRLGAGQSLLAQRPFRSPHHTISNAGLVGGGSTPSPGEISLAHHGVLFLDELPEFNRQTLEVLRQPLEDGEVTISRALATTTFPADFMLIASLNPCPCGFRNDPRRECKCGVVQVERYMSKISGPLLDRIDLQIEVPAVAYDELRSPRPGTDSRSIRERVINARQRQAGRFERGQRVRLNAQLSSRDVRRFCELDAASAELLRTSVEQLGLSARAHDKVLRVARTIADLAESEVIRPEHVSEAVNYRLLDRKLWA</sequence>
<dbReference type="Pfam" id="PF01078">
    <property type="entry name" value="Mg_chelatase"/>
    <property type="match status" value="1"/>
</dbReference>
<proteinExistence type="inferred from homology"/>
<dbReference type="InterPro" id="IPR003593">
    <property type="entry name" value="AAA+_ATPase"/>
</dbReference>
<dbReference type="InterPro" id="IPR045006">
    <property type="entry name" value="CHLI-like"/>
</dbReference>
<dbReference type="InterPro" id="IPR004482">
    <property type="entry name" value="Mg_chelat-rel"/>
</dbReference>
<dbReference type="Pfam" id="PF13541">
    <property type="entry name" value="ChlI"/>
    <property type="match status" value="1"/>
</dbReference>
<dbReference type="Gene3D" id="3.30.230.10">
    <property type="match status" value="1"/>
</dbReference>
<evidence type="ECO:0000256" key="1">
    <source>
        <dbReference type="ARBA" id="ARBA00006354"/>
    </source>
</evidence>
<dbReference type="Pfam" id="PF13335">
    <property type="entry name" value="Mg_chelatase_C"/>
    <property type="match status" value="1"/>
</dbReference>
<dbReference type="SMART" id="SM00382">
    <property type="entry name" value="AAA"/>
    <property type="match status" value="1"/>
</dbReference>
<protein>
    <submittedName>
        <fullName evidence="3">Competence protein ComM</fullName>
    </submittedName>
</protein>
<comment type="similarity">
    <text evidence="1">Belongs to the Mg-chelatase subunits D/I family. ComM subfamily.</text>
</comment>
<dbReference type="GO" id="GO:0005524">
    <property type="term" value="F:ATP binding"/>
    <property type="evidence" value="ECO:0007669"/>
    <property type="project" value="InterPro"/>
</dbReference>
<dbReference type="RefSeq" id="WP_145109674.1">
    <property type="nucleotide sequence ID" value="NZ_CP036349.1"/>
</dbReference>
<evidence type="ECO:0000313" key="3">
    <source>
        <dbReference type="EMBL" id="QDV73163.1"/>
    </source>
</evidence>
<dbReference type="InterPro" id="IPR014721">
    <property type="entry name" value="Ribsml_uS5_D2-typ_fold_subgr"/>
</dbReference>
<reference evidence="3 4" key="1">
    <citation type="submission" date="2019-02" db="EMBL/GenBank/DDBJ databases">
        <title>Deep-cultivation of Planctomycetes and their phenomic and genomic characterization uncovers novel biology.</title>
        <authorList>
            <person name="Wiegand S."/>
            <person name="Jogler M."/>
            <person name="Boedeker C."/>
            <person name="Pinto D."/>
            <person name="Vollmers J."/>
            <person name="Rivas-Marin E."/>
            <person name="Kohn T."/>
            <person name="Peeters S.H."/>
            <person name="Heuer A."/>
            <person name="Rast P."/>
            <person name="Oberbeckmann S."/>
            <person name="Bunk B."/>
            <person name="Jeske O."/>
            <person name="Meyerdierks A."/>
            <person name="Storesund J.E."/>
            <person name="Kallscheuer N."/>
            <person name="Luecker S."/>
            <person name="Lage O.M."/>
            <person name="Pohl T."/>
            <person name="Merkel B.J."/>
            <person name="Hornburger P."/>
            <person name="Mueller R.-W."/>
            <person name="Bruemmer F."/>
            <person name="Labrenz M."/>
            <person name="Spormann A.M."/>
            <person name="Op den Camp H."/>
            <person name="Overmann J."/>
            <person name="Amann R."/>
            <person name="Jetten M.S.M."/>
            <person name="Mascher T."/>
            <person name="Medema M.H."/>
            <person name="Devos D.P."/>
            <person name="Kaster A.-K."/>
            <person name="Ovreas L."/>
            <person name="Rohde M."/>
            <person name="Galperin M.Y."/>
            <person name="Jogler C."/>
        </authorList>
    </citation>
    <scope>NUCLEOTIDE SEQUENCE [LARGE SCALE GENOMIC DNA]</scope>
    <source>
        <strain evidence="3 4">Spa11</strain>
    </source>
</reference>
<gene>
    <name evidence="3" type="primary">comM</name>
    <name evidence="3" type="ORF">Spa11_13570</name>
</gene>
<dbReference type="Gene3D" id="3.40.50.300">
    <property type="entry name" value="P-loop containing nucleotide triphosphate hydrolases"/>
    <property type="match status" value="1"/>
</dbReference>
<dbReference type="InterPro" id="IPR025158">
    <property type="entry name" value="Mg_chelat-rel_C"/>
</dbReference>
<dbReference type="InterPro" id="IPR027417">
    <property type="entry name" value="P-loop_NTPase"/>
</dbReference>
<dbReference type="KEGG" id="bmei:Spa11_13570"/>
<feature type="domain" description="AAA+ ATPase" evidence="2">
    <location>
        <begin position="229"/>
        <end position="412"/>
    </location>
</feature>
<dbReference type="SUPFAM" id="SSF52540">
    <property type="entry name" value="P-loop containing nucleoside triphosphate hydrolases"/>
    <property type="match status" value="1"/>
</dbReference>
<accession>A0A518K5T9</accession>
<dbReference type="EMBL" id="CP036349">
    <property type="protein sequence ID" value="QDV73163.1"/>
    <property type="molecule type" value="Genomic_DNA"/>
</dbReference>
<dbReference type="NCBIfam" id="TIGR00368">
    <property type="entry name" value="YifB family Mg chelatase-like AAA ATPase"/>
    <property type="match status" value="1"/>
</dbReference>